<proteinExistence type="predicted"/>
<evidence type="ECO:0000313" key="2">
    <source>
        <dbReference type="Proteomes" id="UP000030185"/>
    </source>
</evidence>
<protein>
    <submittedName>
        <fullName evidence="1">Uncharacterized protein</fullName>
    </submittedName>
</protein>
<keyword evidence="2" id="KW-1185">Reference proteome</keyword>
<dbReference type="InterPro" id="IPR045459">
    <property type="entry name" value="DUF5908"/>
</dbReference>
<dbReference type="OrthoDB" id="5570459at2"/>
<sequence>MAIEIKELIIKMTVSSSDNEKRPLQLEMPSSVKNKIVKECVDKVMQKLQSKIER</sequence>
<dbReference type="EMBL" id="BBLT01000007">
    <property type="protein sequence ID" value="GAL86325.1"/>
    <property type="molecule type" value="Genomic_DNA"/>
</dbReference>
<dbReference type="Proteomes" id="UP000030185">
    <property type="component" value="Unassembled WGS sequence"/>
</dbReference>
<accession>A0A098LHB0</accession>
<name>A0A098LHB0_9BACT</name>
<organism evidence="1 2">
    <name type="scientific">Sporocytophaga myxococcoides</name>
    <dbReference type="NCBI Taxonomy" id="153721"/>
    <lineage>
        <taxon>Bacteria</taxon>
        <taxon>Pseudomonadati</taxon>
        <taxon>Bacteroidota</taxon>
        <taxon>Cytophagia</taxon>
        <taxon>Cytophagales</taxon>
        <taxon>Cytophagaceae</taxon>
        <taxon>Sporocytophaga</taxon>
    </lineage>
</organism>
<evidence type="ECO:0000313" key="1">
    <source>
        <dbReference type="EMBL" id="GAL86325.1"/>
    </source>
</evidence>
<dbReference type="STRING" id="153721.MYP_3554"/>
<dbReference type="Pfam" id="PF19265">
    <property type="entry name" value="DUF5908"/>
    <property type="match status" value="1"/>
</dbReference>
<dbReference type="RefSeq" id="WP_156140696.1">
    <property type="nucleotide sequence ID" value="NZ_BBLT01000007.1"/>
</dbReference>
<gene>
    <name evidence="1" type="ORF">MYP_3554</name>
</gene>
<dbReference type="AlphaFoldDB" id="A0A098LHB0"/>
<comment type="caution">
    <text evidence="1">The sequence shown here is derived from an EMBL/GenBank/DDBJ whole genome shotgun (WGS) entry which is preliminary data.</text>
</comment>
<reference evidence="1 2" key="1">
    <citation type="submission" date="2014-09" db="EMBL/GenBank/DDBJ databases">
        <title>Sporocytophaga myxococcoides PG-01 genome sequencing.</title>
        <authorList>
            <person name="Liu L."/>
            <person name="Gao P.J."/>
            <person name="Chen G.J."/>
            <person name="Wang L.S."/>
        </authorList>
    </citation>
    <scope>NUCLEOTIDE SEQUENCE [LARGE SCALE GENOMIC DNA]</scope>
    <source>
        <strain evidence="1 2">PG-01</strain>
    </source>
</reference>